<dbReference type="FunFam" id="2.60.120.260:FF:000025">
    <property type="entry name" value="DNA repair protein XRCC1 isoform X1"/>
    <property type="match status" value="1"/>
</dbReference>
<comment type="caution">
    <text evidence="8">The sequence shown here is derived from an EMBL/GenBank/DDBJ whole genome shotgun (WGS) entry which is preliminary data.</text>
</comment>
<accession>A0A8X6GMS2</accession>
<dbReference type="Pfam" id="PF01834">
    <property type="entry name" value="XRCC1_N"/>
    <property type="match status" value="1"/>
</dbReference>
<feature type="region of interest" description="Disordered" evidence="6">
    <location>
        <begin position="307"/>
        <end position="376"/>
    </location>
</feature>
<feature type="compositionally biased region" description="Polar residues" evidence="6">
    <location>
        <begin position="307"/>
        <end position="321"/>
    </location>
</feature>
<dbReference type="GO" id="GO:0005634">
    <property type="term" value="C:nucleus"/>
    <property type="evidence" value="ECO:0007669"/>
    <property type="project" value="InterPro"/>
</dbReference>
<keyword evidence="5" id="KW-0234">DNA repair</keyword>
<dbReference type="AlphaFoldDB" id="A0A8X6GMS2"/>
<feature type="domain" description="UBZ4-type" evidence="7">
    <location>
        <begin position="401"/>
        <end position="424"/>
    </location>
</feature>
<dbReference type="GO" id="GO:0000012">
    <property type="term" value="P:single strand break repair"/>
    <property type="evidence" value="ECO:0007669"/>
    <property type="project" value="InterPro"/>
</dbReference>
<keyword evidence="4" id="KW-0862">Zinc</keyword>
<evidence type="ECO:0000256" key="1">
    <source>
        <dbReference type="ARBA" id="ARBA00022723"/>
    </source>
</evidence>
<organism evidence="8 9">
    <name type="scientific">Trichonephila clavata</name>
    <name type="common">Joro spider</name>
    <name type="synonym">Nephila clavata</name>
    <dbReference type="NCBI Taxonomy" id="2740835"/>
    <lineage>
        <taxon>Eukaryota</taxon>
        <taxon>Metazoa</taxon>
        <taxon>Ecdysozoa</taxon>
        <taxon>Arthropoda</taxon>
        <taxon>Chelicerata</taxon>
        <taxon>Arachnida</taxon>
        <taxon>Araneae</taxon>
        <taxon>Araneomorphae</taxon>
        <taxon>Entelegynae</taxon>
        <taxon>Araneoidea</taxon>
        <taxon>Nephilidae</taxon>
        <taxon>Trichonephila</taxon>
    </lineage>
</organism>
<sequence>MGAISLDYVISYSSQDDVFKADNLLDNSGASKPWLCAPHDKTGRLEAEFQLTKVSSIDFIDIGNHGSSMIEIQVGRSSFQSRTNYVSFLPTVTMQSLANFKKGVDHNAVYMFHRDHFNEAAAKEKWDRIKVICSQTYKKGSRFGLKFLLLRSKEPISQLSISNQPAFNERNEKSFTQRFKERESRLGKPDISFSRGKRLLKASKSNILNGMSSIKSKSASSRLEDINIFLIACMGDDTENKSLEDYLKEFEEQRQLKLSPSEKHVFSNKYLDLFHGNVLTSEFNSTYRDPNFLSVSPPCSPNSINECNSPGFTERTPSVSPETVHLDSDDPNAEVPSFDLTLATPGKRKSSTANGDRKTKSARKSLIPQRHSSPTELLHTRPEDFIQFDGVQPSTSSGITYVDCPICRDFFPSSEIEKHASTCGDLLAANSKFQDEDTFVSCPICSEFYLEKDMNAHIDTCTI</sequence>
<dbReference type="SUPFAM" id="SSF49785">
    <property type="entry name" value="Galactose-binding domain-like"/>
    <property type="match status" value="1"/>
</dbReference>
<dbReference type="Gene3D" id="2.60.120.260">
    <property type="entry name" value="Galactose-binding domain-like"/>
    <property type="match status" value="1"/>
</dbReference>
<evidence type="ECO:0000256" key="3">
    <source>
        <dbReference type="ARBA" id="ARBA00022771"/>
    </source>
</evidence>
<evidence type="ECO:0000313" key="8">
    <source>
        <dbReference type="EMBL" id="GFR07008.1"/>
    </source>
</evidence>
<dbReference type="InterPro" id="IPR006642">
    <property type="entry name" value="Rad18_UBZ4"/>
</dbReference>
<dbReference type="InterPro" id="IPR002706">
    <property type="entry name" value="Xrcc1_N"/>
</dbReference>
<dbReference type="InterPro" id="IPR008979">
    <property type="entry name" value="Galactose-bd-like_sf"/>
</dbReference>
<keyword evidence="9" id="KW-1185">Reference proteome</keyword>
<reference evidence="8" key="1">
    <citation type="submission" date="2020-07" db="EMBL/GenBank/DDBJ databases">
        <title>Multicomponent nature underlies the extraordinary mechanical properties of spider dragline silk.</title>
        <authorList>
            <person name="Kono N."/>
            <person name="Nakamura H."/>
            <person name="Mori M."/>
            <person name="Yoshida Y."/>
            <person name="Ohtoshi R."/>
            <person name="Malay A.D."/>
            <person name="Moran D.A.P."/>
            <person name="Tomita M."/>
            <person name="Numata K."/>
            <person name="Arakawa K."/>
        </authorList>
    </citation>
    <scope>NUCLEOTIDE SEQUENCE</scope>
</reference>
<protein>
    <submittedName>
        <fullName evidence="8">DNA repair protein</fullName>
    </submittedName>
</protein>
<proteinExistence type="predicted"/>
<keyword evidence="1" id="KW-0479">Metal-binding</keyword>
<dbReference type="Gene3D" id="3.30.160.60">
    <property type="entry name" value="Classic Zinc Finger"/>
    <property type="match status" value="1"/>
</dbReference>
<evidence type="ECO:0000313" key="9">
    <source>
        <dbReference type="Proteomes" id="UP000887116"/>
    </source>
</evidence>
<evidence type="ECO:0000256" key="5">
    <source>
        <dbReference type="ARBA" id="ARBA00023204"/>
    </source>
</evidence>
<evidence type="ECO:0000256" key="2">
    <source>
        <dbReference type="ARBA" id="ARBA00022763"/>
    </source>
</evidence>
<dbReference type="PANTHER" id="PTHR11370">
    <property type="entry name" value="DNA-REPAIR PROTEIN XRCC1"/>
    <property type="match status" value="1"/>
</dbReference>
<keyword evidence="3" id="KW-0863">Zinc-finger</keyword>
<dbReference type="SMART" id="SM00734">
    <property type="entry name" value="ZnF_Rad18"/>
    <property type="match status" value="2"/>
</dbReference>
<gene>
    <name evidence="8" type="primary">NCL1_46211</name>
    <name evidence="8" type="ORF">TNCT_246921</name>
</gene>
<evidence type="ECO:0000256" key="6">
    <source>
        <dbReference type="SAM" id="MobiDB-lite"/>
    </source>
</evidence>
<dbReference type="OrthoDB" id="25840at2759"/>
<evidence type="ECO:0000256" key="4">
    <source>
        <dbReference type="ARBA" id="ARBA00022833"/>
    </source>
</evidence>
<dbReference type="GO" id="GO:0003684">
    <property type="term" value="F:damaged DNA binding"/>
    <property type="evidence" value="ECO:0007669"/>
    <property type="project" value="InterPro"/>
</dbReference>
<feature type="domain" description="UBZ4-type" evidence="7">
    <location>
        <begin position="439"/>
        <end position="462"/>
    </location>
</feature>
<dbReference type="Proteomes" id="UP000887116">
    <property type="component" value="Unassembled WGS sequence"/>
</dbReference>
<dbReference type="GO" id="GO:0008270">
    <property type="term" value="F:zinc ion binding"/>
    <property type="evidence" value="ECO:0007669"/>
    <property type="project" value="UniProtKB-KW"/>
</dbReference>
<dbReference type="PANTHER" id="PTHR11370:SF4">
    <property type="entry name" value="DNA-REPAIR PROTEIN XRCC1 N-TERMINAL DOMAIN-CONTAINING PROTEIN"/>
    <property type="match status" value="1"/>
</dbReference>
<keyword evidence="2" id="KW-0227">DNA damage</keyword>
<dbReference type="GO" id="GO:0006284">
    <property type="term" value="P:base-excision repair"/>
    <property type="evidence" value="ECO:0007669"/>
    <property type="project" value="TreeGrafter"/>
</dbReference>
<dbReference type="EMBL" id="BMAO01006216">
    <property type="protein sequence ID" value="GFR07008.1"/>
    <property type="molecule type" value="Genomic_DNA"/>
</dbReference>
<name>A0A8X6GMS2_TRICU</name>
<evidence type="ECO:0000259" key="7">
    <source>
        <dbReference type="SMART" id="SM00734"/>
    </source>
</evidence>